<organism evidence="1">
    <name type="scientific">bioreactor metagenome</name>
    <dbReference type="NCBI Taxonomy" id="1076179"/>
    <lineage>
        <taxon>unclassified sequences</taxon>
        <taxon>metagenomes</taxon>
        <taxon>ecological metagenomes</taxon>
    </lineage>
</organism>
<reference evidence="1" key="1">
    <citation type="submission" date="2019-08" db="EMBL/GenBank/DDBJ databases">
        <authorList>
            <person name="Kucharzyk K."/>
            <person name="Murdoch R.W."/>
            <person name="Higgins S."/>
            <person name="Loffler F."/>
        </authorList>
    </citation>
    <scope>NUCLEOTIDE SEQUENCE</scope>
</reference>
<comment type="caution">
    <text evidence="1">The sequence shown here is derived from an EMBL/GenBank/DDBJ whole genome shotgun (WGS) entry which is preliminary data.</text>
</comment>
<dbReference type="AlphaFoldDB" id="A0A645EU02"/>
<gene>
    <name evidence="1" type="ORF">SDC9_152158</name>
</gene>
<evidence type="ECO:0000313" key="1">
    <source>
        <dbReference type="EMBL" id="MPN04910.1"/>
    </source>
</evidence>
<proteinExistence type="predicted"/>
<dbReference type="EMBL" id="VSSQ01050830">
    <property type="protein sequence ID" value="MPN04910.1"/>
    <property type="molecule type" value="Genomic_DNA"/>
</dbReference>
<sequence>MARHGLTPGQRVDGNAVKAGAKARQLAQVPPVLRAAAHGGMAQMDGRRAQRAFGQHMDQAAHIGHADFRSLGHEGLGGQA</sequence>
<protein>
    <submittedName>
        <fullName evidence="1">Uncharacterized protein</fullName>
    </submittedName>
</protein>
<name>A0A645EU02_9ZZZZ</name>
<accession>A0A645EU02</accession>